<dbReference type="EMBL" id="JBHMEZ010000013">
    <property type="protein sequence ID" value="MFB9054320.1"/>
    <property type="molecule type" value="Genomic_DNA"/>
</dbReference>
<sequence>MKKVIAFADEFGNNSFDFGTQGSHFIIASVIINQDELEVIKIQLEKIRKQFFQTGEIKSSKVSKNHIRRILILKELQKINFSVYAVVIDKKKLFGEGFKYKQSFYKYLNGILYKELYRTFPQLELKVDEHGGNDFMRSFKKYVEKNHIRNLFAGSDFQIQKSHNDLGVQLADMMAGTLGYIFDELKKSDKSPEFLELIKDKLHSLNHFPKKYKIEDFSEKATFSEYDETIATLGLNRVFDYIDKTTGNTTDNLDRINFLKLLLLYHQSNHPRKFTTSAEFVRHISVNRKSPLTKERFSSNVVGNLRDNGILIASSRDGYKIPTSASDMKKYINHGKSIVFPVLRRIEECRNAILLATINEYDILDAPDYIELKELIEKLSNPPH</sequence>
<proteinExistence type="predicted"/>
<dbReference type="Pfam" id="PF12686">
    <property type="entry name" value="DUF3800"/>
    <property type="match status" value="1"/>
</dbReference>
<name>A0ABV5F4I4_9FLAO</name>
<dbReference type="InterPro" id="IPR024524">
    <property type="entry name" value="DUF3800"/>
</dbReference>
<reference evidence="1 2" key="1">
    <citation type="submission" date="2024-09" db="EMBL/GenBank/DDBJ databases">
        <authorList>
            <person name="Sun Q."/>
            <person name="Mori K."/>
        </authorList>
    </citation>
    <scope>NUCLEOTIDE SEQUENCE [LARGE SCALE GENOMIC DNA]</scope>
    <source>
        <strain evidence="1 2">CECT 8286</strain>
    </source>
</reference>
<accession>A0ABV5F4I4</accession>
<dbReference type="RefSeq" id="WP_382383898.1">
    <property type="nucleotide sequence ID" value="NZ_JBHMEZ010000013.1"/>
</dbReference>
<gene>
    <name evidence="1" type="ORF">ACFFVB_14630</name>
</gene>
<comment type="caution">
    <text evidence="1">The sequence shown here is derived from an EMBL/GenBank/DDBJ whole genome shotgun (WGS) entry which is preliminary data.</text>
</comment>
<dbReference type="Proteomes" id="UP001589605">
    <property type="component" value="Unassembled WGS sequence"/>
</dbReference>
<evidence type="ECO:0000313" key="2">
    <source>
        <dbReference type="Proteomes" id="UP001589605"/>
    </source>
</evidence>
<organism evidence="1 2">
    <name type="scientific">Formosa undariae</name>
    <dbReference type="NCBI Taxonomy" id="1325436"/>
    <lineage>
        <taxon>Bacteria</taxon>
        <taxon>Pseudomonadati</taxon>
        <taxon>Bacteroidota</taxon>
        <taxon>Flavobacteriia</taxon>
        <taxon>Flavobacteriales</taxon>
        <taxon>Flavobacteriaceae</taxon>
        <taxon>Formosa</taxon>
    </lineage>
</organism>
<protein>
    <submittedName>
        <fullName evidence="1">DUF3800 domain-containing protein</fullName>
    </submittedName>
</protein>
<keyword evidence="2" id="KW-1185">Reference proteome</keyword>
<evidence type="ECO:0000313" key="1">
    <source>
        <dbReference type="EMBL" id="MFB9054320.1"/>
    </source>
</evidence>